<dbReference type="InterPro" id="IPR044880">
    <property type="entry name" value="NCX_ion-bd_dom_sf"/>
</dbReference>
<keyword evidence="2 5" id="KW-0812">Transmembrane</keyword>
<feature type="domain" description="Sodium/calcium exchanger membrane region" evidence="6">
    <location>
        <begin position="5"/>
        <end position="142"/>
    </location>
</feature>
<feature type="transmembrane region" description="Helical" evidence="5">
    <location>
        <begin position="258"/>
        <end position="276"/>
    </location>
</feature>
<comment type="subcellular location">
    <subcellularLocation>
        <location evidence="1">Membrane</location>
        <topology evidence="1">Multi-pass membrane protein</topology>
    </subcellularLocation>
</comment>
<proteinExistence type="predicted"/>
<dbReference type="GO" id="GO:0008273">
    <property type="term" value="F:calcium, potassium:sodium antiporter activity"/>
    <property type="evidence" value="ECO:0007669"/>
    <property type="project" value="TreeGrafter"/>
</dbReference>
<dbReference type="Pfam" id="PF01699">
    <property type="entry name" value="Na_Ca_ex"/>
    <property type="match status" value="2"/>
</dbReference>
<protein>
    <submittedName>
        <fullName evidence="7">Calcium/sodium antiporter</fullName>
    </submittedName>
</protein>
<evidence type="ECO:0000259" key="6">
    <source>
        <dbReference type="Pfam" id="PF01699"/>
    </source>
</evidence>
<dbReference type="Gene3D" id="6.10.280.80">
    <property type="entry name" value="NCX, peripheral helical region"/>
    <property type="match status" value="1"/>
</dbReference>
<dbReference type="GO" id="GO:0006874">
    <property type="term" value="P:intracellular calcium ion homeostasis"/>
    <property type="evidence" value="ECO:0007669"/>
    <property type="project" value="TreeGrafter"/>
</dbReference>
<dbReference type="OrthoDB" id="9794225at2"/>
<accession>A0A4S2H4M9</accession>
<evidence type="ECO:0000313" key="7">
    <source>
        <dbReference type="EMBL" id="TGY90378.1"/>
    </source>
</evidence>
<evidence type="ECO:0000256" key="2">
    <source>
        <dbReference type="ARBA" id="ARBA00022692"/>
    </source>
</evidence>
<feature type="transmembrane region" description="Helical" evidence="5">
    <location>
        <begin position="224"/>
        <end position="246"/>
    </location>
</feature>
<feature type="transmembrane region" description="Helical" evidence="5">
    <location>
        <begin position="288"/>
        <end position="306"/>
    </location>
</feature>
<feature type="transmembrane region" description="Helical" evidence="5">
    <location>
        <begin position="78"/>
        <end position="98"/>
    </location>
</feature>
<dbReference type="RefSeq" id="WP_135994877.1">
    <property type="nucleotide sequence ID" value="NZ_CP071057.1"/>
</dbReference>
<feature type="transmembrane region" description="Helical" evidence="5">
    <location>
        <begin position="189"/>
        <end position="212"/>
    </location>
</feature>
<feature type="transmembrane region" description="Helical" evidence="5">
    <location>
        <begin position="313"/>
        <end position="330"/>
    </location>
</feature>
<feature type="domain" description="Sodium/calcium exchanger membrane region" evidence="6">
    <location>
        <begin position="189"/>
        <end position="329"/>
    </location>
</feature>
<comment type="caution">
    <text evidence="7">The sequence shown here is derived from an EMBL/GenBank/DDBJ whole genome shotgun (WGS) entry which is preliminary data.</text>
</comment>
<evidence type="ECO:0000256" key="4">
    <source>
        <dbReference type="ARBA" id="ARBA00023136"/>
    </source>
</evidence>
<evidence type="ECO:0000313" key="8">
    <source>
        <dbReference type="Proteomes" id="UP000308054"/>
    </source>
</evidence>
<dbReference type="NCBIfam" id="TIGR00367">
    <property type="entry name" value="calcium/sodium antiporter"/>
    <property type="match status" value="1"/>
</dbReference>
<dbReference type="Proteomes" id="UP000308054">
    <property type="component" value="Unassembled WGS sequence"/>
</dbReference>
<reference evidence="7 8" key="1">
    <citation type="journal article" date="2017" name="Int. J. Syst. Evol. Microbiol.">
        <title>Marinicauda algicola sp. nov., isolated from a marine red alga Rhodosorus marinus.</title>
        <authorList>
            <person name="Jeong S.E."/>
            <person name="Jeon S.H."/>
            <person name="Chun B.H."/>
            <person name="Kim D.W."/>
            <person name="Jeon C.O."/>
        </authorList>
    </citation>
    <scope>NUCLEOTIDE SEQUENCE [LARGE SCALE GENOMIC DNA]</scope>
    <source>
        <strain evidence="7 8">JCM 31718</strain>
    </source>
</reference>
<dbReference type="PANTHER" id="PTHR10846:SF8">
    <property type="entry name" value="INNER MEMBRANE PROTEIN YRBG"/>
    <property type="match status" value="1"/>
</dbReference>
<dbReference type="InterPro" id="IPR004481">
    <property type="entry name" value="K/Na/Ca-exchanger"/>
</dbReference>
<dbReference type="Gene3D" id="1.20.1420.30">
    <property type="entry name" value="NCX, central ion-binding region"/>
    <property type="match status" value="2"/>
</dbReference>
<dbReference type="GO" id="GO:0005886">
    <property type="term" value="C:plasma membrane"/>
    <property type="evidence" value="ECO:0007669"/>
    <property type="project" value="TreeGrafter"/>
</dbReference>
<dbReference type="GO" id="GO:0005262">
    <property type="term" value="F:calcium channel activity"/>
    <property type="evidence" value="ECO:0007669"/>
    <property type="project" value="TreeGrafter"/>
</dbReference>
<sequence length="331" mass="33677">MIVTLAAILGGLVLLVLGAEALIRGATRLAEGFGVSPLLIGLTVVGFGTSTPELVTSVQGAIAGSPGIAVGNIVGSNIFNILVILGLSALIQPLAVSASALKRDAGIVIATALLLTGIGLVWTLDRVTGAVFLAGLAADLVYAWRQERTPAPAAGHTAAYDKAEAAEGLDPGLRPRAGVAPSPLRWVKALAFAVAGLALLVTGSRFFVGGAIDLAQALDISETVIGLTIVAAGTSMPELATSALAAMRRQADVAIGNILGSNIYNILGIGGVTAILSPTPVPETIAGFDNFVMLAVSVVLLAMLWTGRRLSRIEGAILFAGYLAYVWAIWP</sequence>
<dbReference type="PANTHER" id="PTHR10846">
    <property type="entry name" value="SODIUM/POTASSIUM/CALCIUM EXCHANGER"/>
    <property type="match status" value="1"/>
</dbReference>
<evidence type="ECO:0000256" key="3">
    <source>
        <dbReference type="ARBA" id="ARBA00022989"/>
    </source>
</evidence>
<organism evidence="7 8">
    <name type="scientific">Marinicauda algicola</name>
    <dbReference type="NCBI Taxonomy" id="2029849"/>
    <lineage>
        <taxon>Bacteria</taxon>
        <taxon>Pseudomonadati</taxon>
        <taxon>Pseudomonadota</taxon>
        <taxon>Alphaproteobacteria</taxon>
        <taxon>Maricaulales</taxon>
        <taxon>Maricaulaceae</taxon>
        <taxon>Marinicauda</taxon>
    </lineage>
</organism>
<gene>
    <name evidence="7" type="ORF">E5163_04455</name>
</gene>
<name>A0A4S2H4M9_9PROT</name>
<dbReference type="AlphaFoldDB" id="A0A4S2H4M9"/>
<evidence type="ECO:0000256" key="5">
    <source>
        <dbReference type="SAM" id="Phobius"/>
    </source>
</evidence>
<dbReference type="InterPro" id="IPR004837">
    <property type="entry name" value="NaCa_Exmemb"/>
</dbReference>
<evidence type="ECO:0000256" key="1">
    <source>
        <dbReference type="ARBA" id="ARBA00004141"/>
    </source>
</evidence>
<keyword evidence="4 5" id="KW-0472">Membrane</keyword>
<keyword evidence="3 5" id="KW-1133">Transmembrane helix</keyword>
<keyword evidence="8" id="KW-1185">Reference proteome</keyword>
<feature type="transmembrane region" description="Helical" evidence="5">
    <location>
        <begin position="105"/>
        <end position="122"/>
    </location>
</feature>
<dbReference type="EMBL" id="SRXW01000001">
    <property type="protein sequence ID" value="TGY90378.1"/>
    <property type="molecule type" value="Genomic_DNA"/>
</dbReference>